<gene>
    <name evidence="2" type="ORF">APICC_04836</name>
</gene>
<name>A0A2A3E300_APICC</name>
<proteinExistence type="predicted"/>
<keyword evidence="1" id="KW-0175">Coiled coil</keyword>
<evidence type="ECO:0000313" key="3">
    <source>
        <dbReference type="Proteomes" id="UP000242457"/>
    </source>
</evidence>
<dbReference type="OrthoDB" id="10002384at2759"/>
<reference evidence="2 3" key="1">
    <citation type="submission" date="2014-07" db="EMBL/GenBank/DDBJ databases">
        <title>Genomic and transcriptomic analysis on Apis cerana provide comprehensive insights into honey bee biology.</title>
        <authorList>
            <person name="Diao Q."/>
            <person name="Sun L."/>
            <person name="Zheng H."/>
            <person name="Zheng H."/>
            <person name="Xu S."/>
            <person name="Wang S."/>
            <person name="Zeng Z."/>
            <person name="Hu F."/>
            <person name="Su S."/>
            <person name="Wu J."/>
        </authorList>
    </citation>
    <scope>NUCLEOTIDE SEQUENCE [LARGE SCALE GENOMIC DNA]</scope>
    <source>
        <tissue evidence="2">Pupae without intestine</tissue>
    </source>
</reference>
<evidence type="ECO:0000256" key="1">
    <source>
        <dbReference type="SAM" id="Coils"/>
    </source>
</evidence>
<protein>
    <submittedName>
        <fullName evidence="2">Uncharacterized protein</fullName>
    </submittedName>
</protein>
<sequence length="492" mass="56734">MDETLNERIDNLRKRSRFLLAQVDKNSKKVKNEIKKLYSQNLKCKEDCKNHVGKINSSNICYKKNNKSWKLRNDSSGVNEALHLDYFRNTTNQTLTSMPNTTNTSTTKKTLISSKHHSNNQHCLDIRRKPVKGCYCSELKKIQQKSIKTQSKSCTSRKCKSHILPAIVIENNYEKSTISSPISCETLRRVQKIDYVPKSQFLRNVRSKISLLQSAAGDCPQICSRSQCYHELMTKKDIYSPPCICESIDQLKTDNKIHDLTKSKVNEKYSSSETIEKSDKGIQVSLKKESKSLSSTSVPCVPNITICDIKKTEDKISEIKCQCQKENSKDLKNDLEKKDNADSEKCETKFVKKSLDKIEQKHLSDKEMRDLNKFREKNYFDTHGSNDILVSSKSSGSLEQYFLNERLFPERSRNIHKKDLVVTMPPCVTTQLKRIHYFPRYIVHQEKNNFNTTCKKKRCQTCPLTGHAIDLGITKIKVPLNSLALKYQKRLP</sequence>
<dbReference type="STRING" id="94128.A0A2A3E300"/>
<feature type="coiled-coil region" evidence="1">
    <location>
        <begin position="309"/>
        <end position="341"/>
    </location>
</feature>
<dbReference type="Proteomes" id="UP000242457">
    <property type="component" value="Unassembled WGS sequence"/>
</dbReference>
<keyword evidence="3" id="KW-1185">Reference proteome</keyword>
<accession>A0A2A3E300</accession>
<dbReference type="EMBL" id="KZ288412">
    <property type="protein sequence ID" value="PBC26080.1"/>
    <property type="molecule type" value="Genomic_DNA"/>
</dbReference>
<evidence type="ECO:0000313" key="2">
    <source>
        <dbReference type="EMBL" id="PBC26080.1"/>
    </source>
</evidence>
<organism evidence="2 3">
    <name type="scientific">Apis cerana cerana</name>
    <name type="common">Oriental honeybee</name>
    <dbReference type="NCBI Taxonomy" id="94128"/>
    <lineage>
        <taxon>Eukaryota</taxon>
        <taxon>Metazoa</taxon>
        <taxon>Ecdysozoa</taxon>
        <taxon>Arthropoda</taxon>
        <taxon>Hexapoda</taxon>
        <taxon>Insecta</taxon>
        <taxon>Pterygota</taxon>
        <taxon>Neoptera</taxon>
        <taxon>Endopterygota</taxon>
        <taxon>Hymenoptera</taxon>
        <taxon>Apocrita</taxon>
        <taxon>Aculeata</taxon>
        <taxon>Apoidea</taxon>
        <taxon>Anthophila</taxon>
        <taxon>Apidae</taxon>
        <taxon>Apis</taxon>
    </lineage>
</organism>
<dbReference type="AlphaFoldDB" id="A0A2A3E300"/>